<evidence type="ECO:0008006" key="5">
    <source>
        <dbReference type="Google" id="ProtNLM"/>
    </source>
</evidence>
<dbReference type="OrthoDB" id="9982103at2759"/>
<organism evidence="2 4">
    <name type="scientific">Rotaria sordida</name>
    <dbReference type="NCBI Taxonomy" id="392033"/>
    <lineage>
        <taxon>Eukaryota</taxon>
        <taxon>Metazoa</taxon>
        <taxon>Spiralia</taxon>
        <taxon>Gnathifera</taxon>
        <taxon>Rotifera</taxon>
        <taxon>Eurotatoria</taxon>
        <taxon>Bdelloidea</taxon>
        <taxon>Philodinida</taxon>
        <taxon>Philodinidae</taxon>
        <taxon>Rotaria</taxon>
    </lineage>
</organism>
<evidence type="ECO:0000313" key="3">
    <source>
        <dbReference type="EMBL" id="CAF3847783.1"/>
    </source>
</evidence>
<feature type="region of interest" description="Disordered" evidence="1">
    <location>
        <begin position="159"/>
        <end position="203"/>
    </location>
</feature>
<dbReference type="PANTHER" id="PTHR33772:SF1">
    <property type="entry name" value="PROTEIN TBATA"/>
    <property type="match status" value="1"/>
</dbReference>
<feature type="compositionally biased region" description="Basic and acidic residues" evidence="1">
    <location>
        <begin position="393"/>
        <end position="410"/>
    </location>
</feature>
<evidence type="ECO:0000256" key="1">
    <source>
        <dbReference type="SAM" id="MobiDB-lite"/>
    </source>
</evidence>
<feature type="region of interest" description="Disordered" evidence="1">
    <location>
        <begin position="390"/>
        <end position="410"/>
    </location>
</feature>
<dbReference type="InterPro" id="IPR037394">
    <property type="entry name" value="TBATA-like"/>
</dbReference>
<proteinExistence type="predicted"/>
<feature type="compositionally biased region" description="Polar residues" evidence="1">
    <location>
        <begin position="180"/>
        <end position="199"/>
    </location>
</feature>
<dbReference type="AlphaFoldDB" id="A0A813N7G7"/>
<dbReference type="Proteomes" id="UP000663823">
    <property type="component" value="Unassembled WGS sequence"/>
</dbReference>
<evidence type="ECO:0000313" key="2">
    <source>
        <dbReference type="EMBL" id="CAF0733013.1"/>
    </source>
</evidence>
<gene>
    <name evidence="3" type="ORF">OTI717_LOCUS20982</name>
    <name evidence="2" type="ORF">RFH988_LOCUS232</name>
</gene>
<name>A0A813N7G7_9BILA</name>
<dbReference type="Pfam" id="PF15256">
    <property type="entry name" value="SPATIAL"/>
    <property type="match status" value="1"/>
</dbReference>
<accession>A0A813N7G7</accession>
<protein>
    <recommendedName>
        <fullName evidence="5">Protein TBATA</fullName>
    </recommendedName>
</protein>
<feature type="compositionally biased region" description="Low complexity" evidence="1">
    <location>
        <begin position="168"/>
        <end position="179"/>
    </location>
</feature>
<dbReference type="Proteomes" id="UP000663882">
    <property type="component" value="Unassembled WGS sequence"/>
</dbReference>
<reference evidence="2" key="1">
    <citation type="submission" date="2021-02" db="EMBL/GenBank/DDBJ databases">
        <authorList>
            <person name="Nowell W R."/>
        </authorList>
    </citation>
    <scope>NUCLEOTIDE SEQUENCE</scope>
</reference>
<evidence type="ECO:0000313" key="4">
    <source>
        <dbReference type="Proteomes" id="UP000663882"/>
    </source>
</evidence>
<dbReference type="PANTHER" id="PTHR33772">
    <property type="entry name" value="THYMUS, BRAIN AND TESTES-ASSOCIATED"/>
    <property type="match status" value="1"/>
</dbReference>
<dbReference type="EMBL" id="CAJNOO010000004">
    <property type="protein sequence ID" value="CAF0733013.1"/>
    <property type="molecule type" value="Genomic_DNA"/>
</dbReference>
<dbReference type="EMBL" id="CAJOAX010003321">
    <property type="protein sequence ID" value="CAF3847783.1"/>
    <property type="molecule type" value="Genomic_DNA"/>
</dbReference>
<comment type="caution">
    <text evidence="2">The sequence shown here is derived from an EMBL/GenBank/DDBJ whole genome shotgun (WGS) entry which is preliminary data.</text>
</comment>
<sequence>MTTDVERSRSPTRNRFGQLSKNMFFARHVAQPRYLRFITGAAGQRVCHVREAPLRLPIPIVNDFTKPLMSDPHFRLEFSPNSYNETLLQSYANKIQPKKRRERLLPPMPGWNPSGTNIIKFIIYLLLVDDTENWRRELAHIAEMIGLVTSDELLEIENRKETPPSPLPSLSVSKTPLTTGQYSRQSGRWNETPKSANRCRSSRRRTPFKSVLSNHLFCVDEQEREVWMLQVLCQILQTENINEIQSWLVSSGPNEKDAARQLIIAAIKGLEENGRISTSDNLNENAKAIQVNMDSFGSLLANRFPQVSSLIPVTPLNENSSRPDSRPRTAPATQIKVRPKTEFHSKSIGTFQTNLESINENTETTSLDTKTIVPQPTKVDVSRDIQILTLNDNEDKSQKTTNESSEKVSF</sequence>